<comment type="function">
    <text evidence="2">Regulator of type 1 phosphatases which maintains protein phosphatase activity under strict control.</text>
</comment>
<accession>A0A507D878</accession>
<dbReference type="Pfam" id="PF07491">
    <property type="entry name" value="PPI_Ypi1"/>
    <property type="match status" value="1"/>
</dbReference>
<feature type="compositionally biased region" description="Acidic residues" evidence="3">
    <location>
        <begin position="110"/>
        <end position="125"/>
    </location>
</feature>
<comment type="caution">
    <text evidence="5">The sequence shown here is derived from an EMBL/GenBank/DDBJ whole genome shotgun (WGS) entry which is preliminary data.</text>
</comment>
<gene>
    <name evidence="4" type="ORF">SeLEV6574_g05518</name>
    <name evidence="5" type="ORF">SeMB42_g03228</name>
</gene>
<feature type="region of interest" description="Disordered" evidence="3">
    <location>
        <begin position="107"/>
        <end position="182"/>
    </location>
</feature>
<proteinExistence type="inferred from homology"/>
<evidence type="ECO:0000313" key="6">
    <source>
        <dbReference type="Proteomes" id="UP000317494"/>
    </source>
</evidence>
<keyword evidence="2" id="KW-0539">Nucleus</keyword>
<dbReference type="Proteomes" id="UP000317494">
    <property type="component" value="Unassembled WGS sequence"/>
</dbReference>
<dbReference type="Proteomes" id="UP000320475">
    <property type="component" value="Unassembled WGS sequence"/>
</dbReference>
<dbReference type="GO" id="GO:0004865">
    <property type="term" value="F:protein serine/threonine phosphatase inhibitor activity"/>
    <property type="evidence" value="ECO:0007669"/>
    <property type="project" value="UniProtKB-UniRule"/>
</dbReference>
<evidence type="ECO:0000313" key="5">
    <source>
        <dbReference type="EMBL" id="TPX47713.1"/>
    </source>
</evidence>
<protein>
    <recommendedName>
        <fullName evidence="2">Type 1 phosphatases regulator</fullName>
    </recommendedName>
</protein>
<evidence type="ECO:0000313" key="7">
    <source>
        <dbReference type="Proteomes" id="UP000320475"/>
    </source>
</evidence>
<dbReference type="InterPro" id="IPR011107">
    <property type="entry name" value="PPI_Ypi1"/>
</dbReference>
<dbReference type="VEuPathDB" id="FungiDB:SeMB42_g03228"/>
<dbReference type="GO" id="GO:0005634">
    <property type="term" value="C:nucleus"/>
    <property type="evidence" value="ECO:0007669"/>
    <property type="project" value="UniProtKB-SubCell"/>
</dbReference>
<name>A0A507D878_9FUNG</name>
<dbReference type="OrthoDB" id="307488at2759"/>
<evidence type="ECO:0000256" key="3">
    <source>
        <dbReference type="SAM" id="MobiDB-lite"/>
    </source>
</evidence>
<feature type="compositionally biased region" description="Polar residues" evidence="3">
    <location>
        <begin position="12"/>
        <end position="25"/>
    </location>
</feature>
<sequence length="182" mass="20082">MAAPAQHPIVSESEQTSSQRNQHLMTASRERIPAMSSGSQTITIKVDEADKSGGESSSDEQYVAGTLRLQGGDAKPARKVKWRESVIDNEGMDKKKSNLCCIYHKPYSFDDSDSSDYSTSDEDDPNVPNRYERKPKYKKRANGKGGRKRHSHQHYNGHVHHPECDGNCLETASSGANPSSSS</sequence>
<evidence type="ECO:0000256" key="2">
    <source>
        <dbReference type="RuleBase" id="RU367162"/>
    </source>
</evidence>
<feature type="compositionally biased region" description="Basic residues" evidence="3">
    <location>
        <begin position="133"/>
        <end position="159"/>
    </location>
</feature>
<evidence type="ECO:0000256" key="1">
    <source>
        <dbReference type="ARBA" id="ARBA00005605"/>
    </source>
</evidence>
<keyword evidence="6" id="KW-1185">Reference proteome</keyword>
<feature type="compositionally biased region" description="Low complexity" evidence="3">
    <location>
        <begin position="173"/>
        <end position="182"/>
    </location>
</feature>
<comment type="subcellular location">
    <subcellularLocation>
        <location evidence="2">Nucleus</location>
    </subcellularLocation>
</comment>
<feature type="region of interest" description="Disordered" evidence="3">
    <location>
        <begin position="1"/>
        <end position="79"/>
    </location>
</feature>
<dbReference type="PANTHER" id="PTHR20835:SF0">
    <property type="entry name" value="E3 UBIQUITIN-PROTEIN LIGASE PPP1R11"/>
    <property type="match status" value="1"/>
</dbReference>
<dbReference type="EMBL" id="QEAN01000111">
    <property type="protein sequence ID" value="TPX47713.1"/>
    <property type="molecule type" value="Genomic_DNA"/>
</dbReference>
<dbReference type="AlphaFoldDB" id="A0A507D878"/>
<reference evidence="6 7" key="1">
    <citation type="journal article" date="2019" name="Sci. Rep.">
        <title>Comparative genomics of chytrid fungi reveal insights into the obligate biotrophic and pathogenic lifestyle of Synchytrium endobioticum.</title>
        <authorList>
            <person name="van de Vossenberg B.T.L.H."/>
            <person name="Warris S."/>
            <person name="Nguyen H.D.T."/>
            <person name="van Gent-Pelzer M.P.E."/>
            <person name="Joly D.L."/>
            <person name="van de Geest H.C."/>
            <person name="Bonants P.J.M."/>
            <person name="Smith D.S."/>
            <person name="Levesque C.A."/>
            <person name="van der Lee T.A.J."/>
        </authorList>
    </citation>
    <scope>NUCLEOTIDE SEQUENCE [LARGE SCALE GENOMIC DNA]</scope>
    <source>
        <strain evidence="4 7">LEV6574</strain>
        <strain evidence="5 6">MB42</strain>
    </source>
</reference>
<dbReference type="GO" id="GO:0008157">
    <property type="term" value="F:protein phosphatase 1 binding"/>
    <property type="evidence" value="ECO:0007669"/>
    <property type="project" value="TreeGrafter"/>
</dbReference>
<organism evidence="5 6">
    <name type="scientific">Synchytrium endobioticum</name>
    <dbReference type="NCBI Taxonomy" id="286115"/>
    <lineage>
        <taxon>Eukaryota</taxon>
        <taxon>Fungi</taxon>
        <taxon>Fungi incertae sedis</taxon>
        <taxon>Chytridiomycota</taxon>
        <taxon>Chytridiomycota incertae sedis</taxon>
        <taxon>Chytridiomycetes</taxon>
        <taxon>Synchytriales</taxon>
        <taxon>Synchytriaceae</taxon>
        <taxon>Synchytrium</taxon>
    </lineage>
</organism>
<dbReference type="PANTHER" id="PTHR20835">
    <property type="entry name" value="E3 UBIQUITIN-PROTEIN LIGASE PPP1R11-RELATED"/>
    <property type="match status" value="1"/>
</dbReference>
<dbReference type="STRING" id="286115.A0A507D878"/>
<dbReference type="EMBL" id="QEAM01000263">
    <property type="protein sequence ID" value="TPX42603.1"/>
    <property type="molecule type" value="Genomic_DNA"/>
</dbReference>
<comment type="similarity">
    <text evidence="1 2">Belongs to the YPI1 family.</text>
</comment>
<evidence type="ECO:0000313" key="4">
    <source>
        <dbReference type="EMBL" id="TPX42603.1"/>
    </source>
</evidence>